<organism evidence="1 2">
    <name type="scientific">Streptococcus suis</name>
    <dbReference type="NCBI Taxonomy" id="1307"/>
    <lineage>
        <taxon>Bacteria</taxon>
        <taxon>Bacillati</taxon>
        <taxon>Bacillota</taxon>
        <taxon>Bacilli</taxon>
        <taxon>Lactobacillales</taxon>
        <taxon>Streptococcaceae</taxon>
        <taxon>Streptococcus</taxon>
    </lineage>
</organism>
<dbReference type="RefSeq" id="WP_153603500.1">
    <property type="nucleotide sequence ID" value="NZ_CECW01000008.1"/>
</dbReference>
<dbReference type="Proteomes" id="UP000070960">
    <property type="component" value="Unassembled WGS sequence"/>
</dbReference>
<accession>A0A0Z8KFF5</accession>
<gene>
    <name evidence="1" type="ORF">ERS132442_01115</name>
</gene>
<dbReference type="EMBL" id="FIIE01000008">
    <property type="protein sequence ID" value="CYV71283.1"/>
    <property type="molecule type" value="Genomic_DNA"/>
</dbReference>
<reference evidence="1 2" key="1">
    <citation type="submission" date="2016-02" db="EMBL/GenBank/DDBJ databases">
        <authorList>
            <consortium name="Pathogen Informatics"/>
        </authorList>
    </citation>
    <scope>NUCLEOTIDE SEQUENCE [LARGE SCALE GENOMIC DNA]</scope>
    <source>
        <strain evidence="1 2">LSS80</strain>
    </source>
</reference>
<protein>
    <submittedName>
        <fullName evidence="1">Uncharacterized protein</fullName>
    </submittedName>
</protein>
<name>A0A0Z8KFF5_STRSU</name>
<evidence type="ECO:0000313" key="2">
    <source>
        <dbReference type="Proteomes" id="UP000070960"/>
    </source>
</evidence>
<dbReference type="AlphaFoldDB" id="A0A0Z8KFF5"/>
<evidence type="ECO:0000313" key="1">
    <source>
        <dbReference type="EMBL" id="CYV71283.1"/>
    </source>
</evidence>
<proteinExistence type="predicted"/>
<sequence length="49" mass="5522">MNPSKNLIDDLMKITGWSKKQVLASLVDLKKYGLIDSTEEGKMILKEVV</sequence>